<gene>
    <name evidence="1" type="ORF">NCTC9239_03176</name>
</gene>
<dbReference type="KEGG" id="bvy:NCTC9239_03176"/>
<dbReference type="AlphaFoldDB" id="A0A4P1KGP0"/>
<keyword evidence="2" id="KW-1185">Reference proteome</keyword>
<reference evidence="1 2" key="1">
    <citation type="submission" date="2019-04" db="EMBL/GenBank/DDBJ databases">
        <authorList>
            <consortium name="Pathogen Informatics"/>
        </authorList>
    </citation>
    <scope>NUCLEOTIDE SEQUENCE [LARGE SCALE GENOMIC DNA]</scope>
    <source>
        <strain evidence="1 2">NCTC9239</strain>
    </source>
</reference>
<dbReference type="EMBL" id="LR588407">
    <property type="protein sequence ID" value="VTO19610.1"/>
    <property type="molecule type" value="Genomic_DNA"/>
</dbReference>
<evidence type="ECO:0000313" key="1">
    <source>
        <dbReference type="EMBL" id="VTO19610.1"/>
    </source>
</evidence>
<evidence type="ECO:0000313" key="2">
    <source>
        <dbReference type="Proteomes" id="UP000309952"/>
    </source>
</evidence>
<organism evidence="1 2">
    <name type="scientific">Brevundimonas vancanneytii</name>
    <dbReference type="NCBI Taxonomy" id="1325724"/>
    <lineage>
        <taxon>Bacteria</taxon>
        <taxon>Pseudomonadati</taxon>
        <taxon>Pseudomonadota</taxon>
        <taxon>Alphaproteobacteria</taxon>
        <taxon>Caulobacterales</taxon>
        <taxon>Caulobacteraceae</taxon>
        <taxon>Brevundimonas</taxon>
    </lineage>
</organism>
<protein>
    <submittedName>
        <fullName evidence="1">Uncharacterized protein</fullName>
    </submittedName>
</protein>
<dbReference type="RefSeq" id="WP_138142174.1">
    <property type="nucleotide sequence ID" value="NZ_LR588407.1"/>
</dbReference>
<name>A0A4P1KGP0_9CAUL</name>
<proteinExistence type="predicted"/>
<dbReference type="Proteomes" id="UP000309952">
    <property type="component" value="Chromosome"/>
</dbReference>
<accession>A0A4P1KGP0</accession>
<sequence length="102" mass="11568">MNPYLLIDAQLDCQAAEKGWVVFREWANIPARFFYIPGHDGHDCFQVSIAPPVMDALVVTACSVDTNDDQNFERVWRGGIEEIDSLLSLAIDQIEIWKNRAS</sequence>